<proteinExistence type="inferred from homology"/>
<dbReference type="PANTHER" id="PTHR11530">
    <property type="entry name" value="D-AMINO ACID OXIDASE"/>
    <property type="match status" value="1"/>
</dbReference>
<dbReference type="GO" id="GO:0005737">
    <property type="term" value="C:cytoplasm"/>
    <property type="evidence" value="ECO:0007669"/>
    <property type="project" value="TreeGrafter"/>
</dbReference>
<evidence type="ECO:0000256" key="3">
    <source>
        <dbReference type="ARBA" id="ARBA00022630"/>
    </source>
</evidence>
<dbReference type="Gene3D" id="3.30.9.10">
    <property type="entry name" value="D-Amino Acid Oxidase, subunit A, domain 2"/>
    <property type="match status" value="1"/>
</dbReference>
<name>A0A8H8P3H0_9AGAM</name>
<dbReference type="KEGG" id="rsx:RhiXN_08683"/>
<comment type="cofactor">
    <cofactor evidence="1">
        <name>FAD</name>
        <dbReference type="ChEBI" id="CHEBI:57692"/>
    </cofactor>
</comment>
<reference evidence="7" key="1">
    <citation type="submission" date="2020-05" db="EMBL/GenBank/DDBJ databases">
        <title>Evolutionary and genomic comparisons of hybrid uninucleate and nonhybrid Rhizoctonia fungi.</title>
        <authorList>
            <person name="Li C."/>
            <person name="Chen X."/>
        </authorList>
    </citation>
    <scope>NUCLEOTIDE SEQUENCE</scope>
    <source>
        <strain evidence="7">AG-1 IA</strain>
    </source>
</reference>
<dbReference type="EMBL" id="CP059667">
    <property type="protein sequence ID" value="QRW23647.1"/>
    <property type="molecule type" value="Genomic_DNA"/>
</dbReference>
<feature type="domain" description="FAD dependent oxidoreductase" evidence="6">
    <location>
        <begin position="141"/>
        <end position="237"/>
    </location>
</feature>
<dbReference type="InterPro" id="IPR023209">
    <property type="entry name" value="DAO"/>
</dbReference>
<comment type="similarity">
    <text evidence="2">Belongs to the DAMOX/DASOX family.</text>
</comment>
<keyword evidence="4" id="KW-0274">FAD</keyword>
<dbReference type="SUPFAM" id="SSF54373">
    <property type="entry name" value="FAD-linked reductases, C-terminal domain"/>
    <property type="match status" value="1"/>
</dbReference>
<dbReference type="PANTHER" id="PTHR11530:SF11">
    <property type="entry name" value="D-ASPARTATE OXIDASE"/>
    <property type="match status" value="1"/>
</dbReference>
<evidence type="ECO:0000256" key="5">
    <source>
        <dbReference type="ARBA" id="ARBA00023002"/>
    </source>
</evidence>
<dbReference type="RefSeq" id="XP_043183884.1">
    <property type="nucleotide sequence ID" value="XM_043328499.1"/>
</dbReference>
<keyword evidence="3" id="KW-0285">Flavoprotein</keyword>
<dbReference type="InterPro" id="IPR006076">
    <property type="entry name" value="FAD-dep_OxRdtase"/>
</dbReference>
<dbReference type="GO" id="GO:0071949">
    <property type="term" value="F:FAD binding"/>
    <property type="evidence" value="ECO:0007669"/>
    <property type="project" value="InterPro"/>
</dbReference>
<evidence type="ECO:0000256" key="4">
    <source>
        <dbReference type="ARBA" id="ARBA00022827"/>
    </source>
</evidence>
<dbReference type="AlphaFoldDB" id="A0A8H8P3H0"/>
<dbReference type="GO" id="GO:0019478">
    <property type="term" value="P:D-amino acid catabolic process"/>
    <property type="evidence" value="ECO:0007669"/>
    <property type="project" value="TreeGrafter"/>
</dbReference>
<dbReference type="GO" id="GO:0003884">
    <property type="term" value="F:D-amino-acid oxidase activity"/>
    <property type="evidence" value="ECO:0007669"/>
    <property type="project" value="InterPro"/>
</dbReference>
<evidence type="ECO:0000259" key="6">
    <source>
        <dbReference type="Pfam" id="PF01266"/>
    </source>
</evidence>
<gene>
    <name evidence="7" type="ORF">RhiXN_08683</name>
</gene>
<dbReference type="Pfam" id="PF01266">
    <property type="entry name" value="DAO"/>
    <property type="match status" value="1"/>
</dbReference>
<protein>
    <submittedName>
        <fullName evidence="7">FAD-dependent oxidoreductase</fullName>
    </submittedName>
</protein>
<organism evidence="7 8">
    <name type="scientific">Rhizoctonia solani</name>
    <dbReference type="NCBI Taxonomy" id="456999"/>
    <lineage>
        <taxon>Eukaryota</taxon>
        <taxon>Fungi</taxon>
        <taxon>Dikarya</taxon>
        <taxon>Basidiomycota</taxon>
        <taxon>Agaricomycotina</taxon>
        <taxon>Agaricomycetes</taxon>
        <taxon>Cantharellales</taxon>
        <taxon>Ceratobasidiaceae</taxon>
        <taxon>Rhizoctonia</taxon>
    </lineage>
</organism>
<evidence type="ECO:0000256" key="2">
    <source>
        <dbReference type="ARBA" id="ARBA00006730"/>
    </source>
</evidence>
<dbReference type="GeneID" id="67030962"/>
<dbReference type="Proteomes" id="UP000650533">
    <property type="component" value="Chromosome 10"/>
</dbReference>
<sequence>MFTWRQKEYRFYQSLGGMSAISPQMRNLMSMPYKGAHHVSLAGGDMRQQGMDRETFKVMWEMSEPNNPAERCFMRIPQQEHFCGTKEAYQGLDVMPEFREMRQEELTQGADSGAAFNTIRLTPVYLPYLIHPRERFTSTKPDAIVVCAGIGARNLGGVEDKDVYPVRGQVVLIRAPWVKFGRTKSESDDTWTYVIPRRSGDVILGGTKGVNDWYPSARPATIDDIISRTLAIAPEIAPPFSREGGRHLQ</sequence>
<keyword evidence="5" id="KW-0560">Oxidoreductase</keyword>
<evidence type="ECO:0000313" key="7">
    <source>
        <dbReference type="EMBL" id="QRW23647.1"/>
    </source>
</evidence>
<evidence type="ECO:0000313" key="8">
    <source>
        <dbReference type="Proteomes" id="UP000650533"/>
    </source>
</evidence>
<accession>A0A8H8P3H0</accession>
<evidence type="ECO:0000256" key="1">
    <source>
        <dbReference type="ARBA" id="ARBA00001974"/>
    </source>
</evidence>